<evidence type="ECO:0000313" key="4">
    <source>
        <dbReference type="EMBL" id="PWA47870.1"/>
    </source>
</evidence>
<sequence length="231" mass="25192">MTFGKANNVQSARTKKSLTQLPGDDVSVVKSTNVIREMPHIQELSDNGGGISSDTSVNFRNRYVVRFMNENGSPHYNIDGIADVLFALDRIEQDEELTYEVKTMAQAQDCLLPMGITSENVSQSFGVTRKEQDQAAVDSIGWLLLQLLLIVDPKSGDEKPVTISVDDGVRPGTTLADLAKLKLVFKKDGSTTTGTSSQVSYGAGAVLLMKRSTALQKGLPILGVFRYLHLR</sequence>
<evidence type="ECO:0000256" key="2">
    <source>
        <dbReference type="ARBA" id="ARBA00023098"/>
    </source>
</evidence>
<keyword evidence="1" id="KW-0276">Fatty acid metabolism</keyword>
<name>A0A2U1LFT2_ARTAN</name>
<organism evidence="4 5">
    <name type="scientific">Artemisia annua</name>
    <name type="common">Sweet wormwood</name>
    <dbReference type="NCBI Taxonomy" id="35608"/>
    <lineage>
        <taxon>Eukaryota</taxon>
        <taxon>Viridiplantae</taxon>
        <taxon>Streptophyta</taxon>
        <taxon>Embryophyta</taxon>
        <taxon>Tracheophyta</taxon>
        <taxon>Spermatophyta</taxon>
        <taxon>Magnoliopsida</taxon>
        <taxon>eudicotyledons</taxon>
        <taxon>Gunneridae</taxon>
        <taxon>Pentapetalae</taxon>
        <taxon>asterids</taxon>
        <taxon>campanulids</taxon>
        <taxon>Asterales</taxon>
        <taxon>Asteraceae</taxon>
        <taxon>Asteroideae</taxon>
        <taxon>Anthemideae</taxon>
        <taxon>Artemisiinae</taxon>
        <taxon>Artemisia</taxon>
    </lineage>
</organism>
<dbReference type="GO" id="GO:0006635">
    <property type="term" value="P:fatty acid beta-oxidation"/>
    <property type="evidence" value="ECO:0007669"/>
    <property type="project" value="TreeGrafter"/>
</dbReference>
<comment type="caution">
    <text evidence="4">The sequence shown here is derived from an EMBL/GenBank/DDBJ whole genome shotgun (WGS) entry which is preliminary data.</text>
</comment>
<dbReference type="InterPro" id="IPR020616">
    <property type="entry name" value="Thiolase_N"/>
</dbReference>
<feature type="domain" description="Thiolase N-terminal" evidence="3">
    <location>
        <begin position="155"/>
        <end position="212"/>
    </location>
</feature>
<dbReference type="PANTHER" id="PTHR43853">
    <property type="entry name" value="3-KETOACYL-COA THIOLASE, PEROXISOMAL"/>
    <property type="match status" value="1"/>
</dbReference>
<dbReference type="Gene3D" id="3.40.47.10">
    <property type="match status" value="1"/>
</dbReference>
<dbReference type="InterPro" id="IPR050215">
    <property type="entry name" value="Thiolase-like_sf_Thiolase"/>
</dbReference>
<dbReference type="Pfam" id="PF00108">
    <property type="entry name" value="Thiolase_N"/>
    <property type="match status" value="1"/>
</dbReference>
<dbReference type="AlphaFoldDB" id="A0A2U1LFT2"/>
<accession>A0A2U1LFT2</accession>
<reference evidence="4 5" key="1">
    <citation type="journal article" date="2018" name="Mol. Plant">
        <title>The genome of Artemisia annua provides insight into the evolution of Asteraceae family and artemisinin biosynthesis.</title>
        <authorList>
            <person name="Shen Q."/>
            <person name="Zhang L."/>
            <person name="Liao Z."/>
            <person name="Wang S."/>
            <person name="Yan T."/>
            <person name="Shi P."/>
            <person name="Liu M."/>
            <person name="Fu X."/>
            <person name="Pan Q."/>
            <person name="Wang Y."/>
            <person name="Lv Z."/>
            <person name="Lu X."/>
            <person name="Zhang F."/>
            <person name="Jiang W."/>
            <person name="Ma Y."/>
            <person name="Chen M."/>
            <person name="Hao X."/>
            <person name="Li L."/>
            <person name="Tang Y."/>
            <person name="Lv G."/>
            <person name="Zhou Y."/>
            <person name="Sun X."/>
            <person name="Brodelius P.E."/>
            <person name="Rose J.K.C."/>
            <person name="Tang K."/>
        </authorList>
    </citation>
    <scope>NUCLEOTIDE SEQUENCE [LARGE SCALE GENOMIC DNA]</scope>
    <source>
        <strain evidence="5">cv. Huhao1</strain>
        <tissue evidence="4">Leaf</tissue>
    </source>
</reference>
<dbReference type="SUPFAM" id="SSF53901">
    <property type="entry name" value="Thiolase-like"/>
    <property type="match status" value="1"/>
</dbReference>
<keyword evidence="5" id="KW-1185">Reference proteome</keyword>
<dbReference type="STRING" id="35608.A0A2U1LFT2"/>
<dbReference type="InterPro" id="IPR016039">
    <property type="entry name" value="Thiolase-like"/>
</dbReference>
<keyword evidence="2" id="KW-0443">Lipid metabolism</keyword>
<evidence type="ECO:0000313" key="5">
    <source>
        <dbReference type="Proteomes" id="UP000245207"/>
    </source>
</evidence>
<dbReference type="GO" id="GO:0005777">
    <property type="term" value="C:peroxisome"/>
    <property type="evidence" value="ECO:0007669"/>
    <property type="project" value="TreeGrafter"/>
</dbReference>
<dbReference type="Proteomes" id="UP000245207">
    <property type="component" value="Unassembled WGS sequence"/>
</dbReference>
<evidence type="ECO:0000259" key="3">
    <source>
        <dbReference type="Pfam" id="PF00108"/>
    </source>
</evidence>
<dbReference type="GO" id="GO:0010124">
    <property type="term" value="P:phenylacetate catabolic process"/>
    <property type="evidence" value="ECO:0007669"/>
    <property type="project" value="TreeGrafter"/>
</dbReference>
<dbReference type="EMBL" id="PKPP01009614">
    <property type="protein sequence ID" value="PWA47870.1"/>
    <property type="molecule type" value="Genomic_DNA"/>
</dbReference>
<dbReference type="GO" id="GO:0003988">
    <property type="term" value="F:acetyl-CoA C-acyltransferase activity"/>
    <property type="evidence" value="ECO:0007669"/>
    <property type="project" value="TreeGrafter"/>
</dbReference>
<proteinExistence type="predicted"/>
<gene>
    <name evidence="4" type="ORF">CTI12_AA498220</name>
</gene>
<dbReference type="PANTHER" id="PTHR43853:SF8">
    <property type="entry name" value="3-KETOACYL-COA THIOLASE, PEROXISOMAL"/>
    <property type="match status" value="1"/>
</dbReference>
<protein>
    <submittedName>
        <fullName evidence="4">Peroxisomal 3-ketoacyl-CoA thiolase 3</fullName>
    </submittedName>
</protein>
<evidence type="ECO:0000256" key="1">
    <source>
        <dbReference type="ARBA" id="ARBA00022832"/>
    </source>
</evidence>
<dbReference type="OrthoDB" id="1742789at2759"/>